<feature type="compositionally biased region" description="Low complexity" evidence="1">
    <location>
        <begin position="28"/>
        <end position="37"/>
    </location>
</feature>
<comment type="caution">
    <text evidence="2">The sequence shown here is derived from an EMBL/GenBank/DDBJ whole genome shotgun (WGS) entry which is preliminary data.</text>
</comment>
<feature type="compositionally biased region" description="Polar residues" evidence="1">
    <location>
        <begin position="77"/>
        <end position="88"/>
    </location>
</feature>
<reference evidence="2" key="1">
    <citation type="submission" date="2022-08" db="EMBL/GenBank/DDBJ databases">
        <authorList>
            <person name="Gutierrez-Valencia J."/>
        </authorList>
    </citation>
    <scope>NUCLEOTIDE SEQUENCE</scope>
</reference>
<evidence type="ECO:0000256" key="1">
    <source>
        <dbReference type="SAM" id="MobiDB-lite"/>
    </source>
</evidence>
<evidence type="ECO:0008006" key="4">
    <source>
        <dbReference type="Google" id="ProtNLM"/>
    </source>
</evidence>
<dbReference type="Pfam" id="PF10253">
    <property type="entry name" value="PRCC"/>
    <property type="match status" value="1"/>
</dbReference>
<gene>
    <name evidence="2" type="ORF">LITE_LOCUS47746</name>
</gene>
<name>A0AAV0RDU8_9ROSI</name>
<dbReference type="EMBL" id="CAMGYJ010000010">
    <property type="protein sequence ID" value="CAI0555827.1"/>
    <property type="molecule type" value="Genomic_DNA"/>
</dbReference>
<sequence length="349" mass="37857">MDSLVASYGSSDEDEPQQQEAVRHERQSSSYSTSSQSLPPARPSLPLFSVLPRPKSSSSSSPSPSIFSSSLPPPISQNSAAPQPLSNRNPKRIVQFKPPPLPTYPDDEDDDEDERPARPSKSTAVDSSSVKSFLSSIPAPRSSSALGALPSSGSGRRSILQTDAPPSIPEDSVPDAASQSVFDQNVEHPASYGYSDNQSYDGSSYAARTEQTVGGGSTDGTYGEYYAADYGNCWAEGSSTAAVVVDDSAGRFMRGKRGRNEKPIEIIEVKQEELTKNRPRQDQVKSTGIAFGPSYQPVSTAKGKPSKLHKRKHQIGTLYLDMRQKEMELQERRSKGFLTKAQTQAKYGW</sequence>
<organism evidence="2 3">
    <name type="scientific">Linum tenue</name>
    <dbReference type="NCBI Taxonomy" id="586396"/>
    <lineage>
        <taxon>Eukaryota</taxon>
        <taxon>Viridiplantae</taxon>
        <taxon>Streptophyta</taxon>
        <taxon>Embryophyta</taxon>
        <taxon>Tracheophyta</taxon>
        <taxon>Spermatophyta</taxon>
        <taxon>Magnoliopsida</taxon>
        <taxon>eudicotyledons</taxon>
        <taxon>Gunneridae</taxon>
        <taxon>Pentapetalae</taxon>
        <taxon>rosids</taxon>
        <taxon>fabids</taxon>
        <taxon>Malpighiales</taxon>
        <taxon>Linaceae</taxon>
        <taxon>Linum</taxon>
    </lineage>
</organism>
<protein>
    <recommendedName>
        <fullName evidence="4">Proline-rich protein PRCC</fullName>
    </recommendedName>
</protein>
<feature type="region of interest" description="Disordered" evidence="1">
    <location>
        <begin position="275"/>
        <end position="312"/>
    </location>
</feature>
<evidence type="ECO:0000313" key="3">
    <source>
        <dbReference type="Proteomes" id="UP001154282"/>
    </source>
</evidence>
<evidence type="ECO:0000313" key="2">
    <source>
        <dbReference type="EMBL" id="CAI0555827.1"/>
    </source>
</evidence>
<proteinExistence type="predicted"/>
<feature type="compositionally biased region" description="Low complexity" evidence="1">
    <location>
        <begin position="48"/>
        <end position="70"/>
    </location>
</feature>
<dbReference type="GO" id="GO:0005634">
    <property type="term" value="C:nucleus"/>
    <property type="evidence" value="ECO:0007669"/>
    <property type="project" value="TreeGrafter"/>
</dbReference>
<feature type="region of interest" description="Disordered" evidence="1">
    <location>
        <begin position="1"/>
        <end position="220"/>
    </location>
</feature>
<dbReference type="PANTHER" id="PTHR13621:SF2">
    <property type="entry name" value="PROLINE-RICH PROTEIN PRCC"/>
    <property type="match status" value="1"/>
</dbReference>
<feature type="compositionally biased region" description="Low complexity" evidence="1">
    <location>
        <begin position="127"/>
        <end position="158"/>
    </location>
</feature>
<dbReference type="AlphaFoldDB" id="A0AAV0RDU8"/>
<dbReference type="Proteomes" id="UP001154282">
    <property type="component" value="Unassembled WGS sequence"/>
</dbReference>
<keyword evidence="3" id="KW-1185">Reference proteome</keyword>
<accession>A0AAV0RDU8</accession>
<dbReference type="PANTHER" id="PTHR13621">
    <property type="entry name" value="PROLINE-RICH PROTEIN PRCC"/>
    <property type="match status" value="1"/>
</dbReference>
<dbReference type="InterPro" id="IPR018800">
    <property type="entry name" value="PRCC"/>
</dbReference>
<feature type="compositionally biased region" description="Acidic residues" evidence="1">
    <location>
        <begin position="105"/>
        <end position="114"/>
    </location>
</feature>